<evidence type="ECO:0000313" key="7">
    <source>
        <dbReference type="EMBL" id="KAK3360760.1"/>
    </source>
</evidence>
<evidence type="ECO:0000256" key="2">
    <source>
        <dbReference type="ARBA" id="ARBA00022525"/>
    </source>
</evidence>
<evidence type="ECO:0000256" key="3">
    <source>
        <dbReference type="ARBA" id="ARBA00023026"/>
    </source>
</evidence>
<dbReference type="GO" id="GO:0005576">
    <property type="term" value="C:extracellular region"/>
    <property type="evidence" value="ECO:0007669"/>
    <property type="project" value="UniProtKB-SubCell"/>
</dbReference>
<reference evidence="7" key="2">
    <citation type="submission" date="2023-06" db="EMBL/GenBank/DDBJ databases">
        <authorList>
            <consortium name="Lawrence Berkeley National Laboratory"/>
            <person name="Haridas S."/>
            <person name="Hensen N."/>
            <person name="Bonometti L."/>
            <person name="Westerberg I."/>
            <person name="Brannstrom I.O."/>
            <person name="Guillou S."/>
            <person name="Cros-Aarteil S."/>
            <person name="Calhoun S."/>
            <person name="Kuo A."/>
            <person name="Mondo S."/>
            <person name="Pangilinan J."/>
            <person name="Riley R."/>
            <person name="Labutti K."/>
            <person name="Andreopoulos B."/>
            <person name="Lipzen A."/>
            <person name="Chen C."/>
            <person name="Yanf M."/>
            <person name="Daum C."/>
            <person name="Ng V."/>
            <person name="Clum A."/>
            <person name="Steindorff A."/>
            <person name="Ohm R."/>
            <person name="Martin F."/>
            <person name="Silar P."/>
            <person name="Natvig D."/>
            <person name="Lalanne C."/>
            <person name="Gautier V."/>
            <person name="Ament-Velasquez S.L."/>
            <person name="Kruys A."/>
            <person name="Hutchinson M.I."/>
            <person name="Powell A.J."/>
            <person name="Barry K."/>
            <person name="Miller A.N."/>
            <person name="Grigoriev I.V."/>
            <person name="Debuchy R."/>
            <person name="Gladieux P."/>
            <person name="Thoren M.H."/>
            <person name="Johannesson H."/>
        </authorList>
    </citation>
    <scope>NUCLEOTIDE SEQUENCE</scope>
    <source>
        <strain evidence="7">CBS 955.72</strain>
    </source>
</reference>
<feature type="non-terminal residue" evidence="7">
    <location>
        <position position="2122"/>
    </location>
</feature>
<gene>
    <name evidence="7" type="ORF">B0T25DRAFT_602587</name>
</gene>
<dbReference type="EMBL" id="JAUIQD010000002">
    <property type="protein sequence ID" value="KAK3360760.1"/>
    <property type="molecule type" value="Genomic_DNA"/>
</dbReference>
<dbReference type="NCBIfam" id="TIGR03696">
    <property type="entry name" value="Rhs_assc_core"/>
    <property type="match status" value="1"/>
</dbReference>
<dbReference type="Pfam" id="PF03534">
    <property type="entry name" value="SpvB"/>
    <property type="match status" value="1"/>
</dbReference>
<dbReference type="InterPro" id="IPR022385">
    <property type="entry name" value="Rhs_assc_core"/>
</dbReference>
<evidence type="ECO:0000256" key="4">
    <source>
        <dbReference type="SAM" id="MobiDB-lite"/>
    </source>
</evidence>
<sequence>RHRSDVNKGQAVPSSVSTSVPTLGDGGGAQKNVDEHFQVDAITGSLTTGFAIRTSPGRGGFGPQLALAYNSGSGNGPFGLGWNLGGLSAISRKTATQIPRYLDDDVFVLSGVDDLIPASGSKEVTIKHGDEDKVYTVQTFRPRTDDLSKRIERWMHQDDAGDVHWREISRQNQCSIYGWSDASRIFNFDGQTKRIFSWLLCRSYDTRGNAIEYTYKAEDAIGGNECLAQKYLSRISYANLSLARDMDTWDIVLPDTAINDWAFEVVFDYHTGDPGRPSTPWDTRMDSFSRFNSGFEVRTSRLCRRICMVHNFPNESPGGSGVVVSATEIAYHESAKGSFITSLTRCGHSGGAVIREPPYQFKYSSAPSPDTIQPRVMPGIMQTNAFVGGGQWLDLEGEGAPGYLTTGEDGRWTYQRNLNAAGVAGVTFAAPLVLPTLPSEAQDGSRTSMFVDLDQNGSLDVVYFDGNGHLEGFAERVVDRGDPTWWAFESFREMPTMPFPGTVAASEAQGVPKVQMLDLTGNGLQDLLIIDKETDEVVWYECLAKVGYGPAARRPAFSGMYSTPPSSAEDLVLFAADMTGDGLSDLVLVSNSSIVYWPNMGYGRFGRKTIMTNTPLFDKPDQFTTSRLVLADVGGTGTADVLYLPARGGVDVYYNCLGNSLDNVTHIESLPAINDISFISALDILGDGTSCLVWTGPDSANAHQSRVWYLPLMDGIKPHLMTSISNGIGLETTVQYRPSTLFRQKDFLASRPWRNSMPSAMHCVSEISIRDGISTVETRTNYIYHDGFYDYSDSVFGGFGMVEMTRAKRVPLHGRLAEMSRTLTKTWFHTGDVFVGRELFHAADDNPRNVYRALRGKALRHEVYDAMAVNTHPLVVEDSTFNLRLPEPGADVFAVFPAESVRTEYDGRGQEEPRISHFVTVEVDEHGNITESLTVNYGKAKSQLPNAADRAKQEETAIMATGSRFTRAFSETPGAYTAPRQFEKATWRVLGVQPSSRLFSLHELMRVFDSSQILVLDADESAAVIRKTPSSFPAHKVLVSCTREHFRNDRLDNVLSFGIADLYSVTDSIYQLCLTPSVVKSTYSDQRDFENPTLVEAGYVDLDGDGHWWIPSERMQYDVRGAEGSEGGGTHGMTELQAARASFWTPTVTVDPFGNESSTTLDAYSLLVTSFTDSLENTTSTKWDYLHLQPSLITGVNGNRKASLLSTLGEVTATATMGKPGELVGDSLDGLEDSTDPSQAVMDDFYNNPTQASALALIGPAGQCVLRNRIAYQSDGTPTWQATLTRVRHVHSEGEDEEDEQGQDDEKVIISFTFFDGEQRPLQASLRLRDNAWKVEVSILDKDGEEVISYQPSTQPSHRFVHPSTSTVHPLAAVSFFDTQGRPAGGLYADHTWTKTTRTPWSEVIYDANDMALVENPSVDVDVGHFFKALNEDTLYQPTWFQSQQQEEKAIGPVSAASAITKQVTLSANKPRALHKDALGQVIFVTKVDMVGRTVDRVGADYGRRTTLLDVHGNEIRTWSSGGISTRKTYDALRRLKERWVVEMEGDTPGEEKMVEELTYGEEMDDDSAKERNLVGVVCEHLDQAGRVRVHQADFKGNVTRSSRQLAVEFRKTIDWSDAAAVQLEHEIFKQEAHFDALNRMTLSGDASGCKTKQVYSSSGKVREVHLQGRDGQWTRLSRTEYDAHGNETFIEHGSTNDQATTTTTTLEYDPYSLVLTRKKIVATSDKAGRKSTRVLLDENYHRDCLHRIVHQTDDAQLDIWYANNRIRPNKTFAYDALGQLIEATGRAHVRAGHAGAGINVQGGRKLSESPPGPEALYEYLETYSYNAAGNILSLKHEPTGNPAGVVAWTRKYFYEEESCLSGASATSLGPVTQIGRVSDIVRYDASTPGGIHGCPSSVSRWSSMTWGYDGLLRSSAAAKTVSPSTGKKQRKAPARTWYVYDGSGQRRIRKVTERENQGGKLKETIYLDAVDIFRRFSYQPTPSTSPPIKSERVTVYGKASHAVVELWADKDGTQRNLVRHQVHHGLELDQEGNAISQEEYSPFGRTVFSISSRRDITAPRRYRFAGYQRDLETGLYYCSARYYAPWLGRWLCSDPTFSADGLDTYAYCANDPANHHDPSGT</sequence>
<feature type="domain" description="Insecticide toxin TcdB middle/N-terminal" evidence="6">
    <location>
        <begin position="679"/>
        <end position="830"/>
    </location>
</feature>
<protein>
    <recommendedName>
        <fullName evidence="9">SpvB-domain-containing protein</fullName>
    </recommendedName>
</protein>
<evidence type="ECO:0000313" key="8">
    <source>
        <dbReference type="Proteomes" id="UP001275084"/>
    </source>
</evidence>
<feature type="domain" description="Insecticide toxin TcdB middle/C-terminal" evidence="5">
    <location>
        <begin position="850"/>
        <end position="953"/>
    </location>
</feature>
<accession>A0AAJ0HT36</accession>
<dbReference type="InterPro" id="IPR022044">
    <property type="entry name" value="TcdB_toxin_mid/C"/>
</dbReference>
<evidence type="ECO:0000259" key="6">
    <source>
        <dbReference type="Pfam" id="PF12256"/>
    </source>
</evidence>
<dbReference type="InterPro" id="IPR003284">
    <property type="entry name" value="Sal_SpvB"/>
</dbReference>
<comment type="caution">
    <text evidence="7">The sequence shown here is derived from an EMBL/GenBank/DDBJ whole genome shotgun (WGS) entry which is preliminary data.</text>
</comment>
<name>A0AAJ0HT36_9PEZI</name>
<evidence type="ECO:0008006" key="9">
    <source>
        <dbReference type="Google" id="ProtNLM"/>
    </source>
</evidence>
<keyword evidence="2" id="KW-0964">Secreted</keyword>
<comment type="subcellular location">
    <subcellularLocation>
        <location evidence="1">Secreted</location>
    </subcellularLocation>
</comment>
<dbReference type="Proteomes" id="UP001275084">
    <property type="component" value="Unassembled WGS sequence"/>
</dbReference>
<feature type="compositionally biased region" description="Low complexity" evidence="4">
    <location>
        <begin position="12"/>
        <end position="22"/>
    </location>
</feature>
<dbReference type="PANTHER" id="PTHR32305:SF15">
    <property type="entry name" value="PROTEIN RHSA-RELATED"/>
    <property type="match status" value="1"/>
</dbReference>
<keyword evidence="3" id="KW-0843">Virulence</keyword>
<dbReference type="PANTHER" id="PTHR32305">
    <property type="match status" value="1"/>
</dbReference>
<dbReference type="InterPro" id="IPR050708">
    <property type="entry name" value="T6SS_VgrG/RHS"/>
</dbReference>
<reference evidence="7" key="1">
    <citation type="journal article" date="2023" name="Mol. Phylogenet. Evol.">
        <title>Genome-scale phylogeny and comparative genomics of the fungal order Sordariales.</title>
        <authorList>
            <person name="Hensen N."/>
            <person name="Bonometti L."/>
            <person name="Westerberg I."/>
            <person name="Brannstrom I.O."/>
            <person name="Guillou S."/>
            <person name="Cros-Aarteil S."/>
            <person name="Calhoun S."/>
            <person name="Haridas S."/>
            <person name="Kuo A."/>
            <person name="Mondo S."/>
            <person name="Pangilinan J."/>
            <person name="Riley R."/>
            <person name="LaButti K."/>
            <person name="Andreopoulos B."/>
            <person name="Lipzen A."/>
            <person name="Chen C."/>
            <person name="Yan M."/>
            <person name="Daum C."/>
            <person name="Ng V."/>
            <person name="Clum A."/>
            <person name="Steindorff A."/>
            <person name="Ohm R.A."/>
            <person name="Martin F."/>
            <person name="Silar P."/>
            <person name="Natvig D.O."/>
            <person name="Lalanne C."/>
            <person name="Gautier V."/>
            <person name="Ament-Velasquez S.L."/>
            <person name="Kruys A."/>
            <person name="Hutchinson M.I."/>
            <person name="Powell A.J."/>
            <person name="Barry K."/>
            <person name="Miller A.N."/>
            <person name="Grigoriev I.V."/>
            <person name="Debuchy R."/>
            <person name="Gladieux P."/>
            <person name="Hiltunen Thoren M."/>
            <person name="Johannesson H."/>
        </authorList>
    </citation>
    <scope>NUCLEOTIDE SEQUENCE</scope>
    <source>
        <strain evidence="7">CBS 955.72</strain>
    </source>
</reference>
<dbReference type="InterPro" id="IPR022045">
    <property type="entry name" value="TcdB_toxin_mid/N"/>
</dbReference>
<proteinExistence type="predicted"/>
<dbReference type="Gene3D" id="2.180.10.10">
    <property type="entry name" value="RHS repeat-associated core"/>
    <property type="match status" value="1"/>
</dbReference>
<dbReference type="Pfam" id="PF12256">
    <property type="entry name" value="TcdB_toxin_midN"/>
    <property type="match status" value="1"/>
</dbReference>
<evidence type="ECO:0000256" key="1">
    <source>
        <dbReference type="ARBA" id="ARBA00004613"/>
    </source>
</evidence>
<feature type="region of interest" description="Disordered" evidence="4">
    <location>
        <begin position="1"/>
        <end position="31"/>
    </location>
</feature>
<dbReference type="SUPFAM" id="SSF69318">
    <property type="entry name" value="Integrin alpha N-terminal domain"/>
    <property type="match status" value="2"/>
</dbReference>
<feature type="non-terminal residue" evidence="7">
    <location>
        <position position="1"/>
    </location>
</feature>
<dbReference type="Pfam" id="PF12255">
    <property type="entry name" value="TcdB_toxin_midC"/>
    <property type="match status" value="1"/>
</dbReference>
<keyword evidence="8" id="KW-1185">Reference proteome</keyword>
<dbReference type="InterPro" id="IPR028994">
    <property type="entry name" value="Integrin_alpha_N"/>
</dbReference>
<dbReference type="GO" id="GO:0005737">
    <property type="term" value="C:cytoplasm"/>
    <property type="evidence" value="ECO:0007669"/>
    <property type="project" value="InterPro"/>
</dbReference>
<organism evidence="7 8">
    <name type="scientific">Lasiosphaeria hispida</name>
    <dbReference type="NCBI Taxonomy" id="260671"/>
    <lineage>
        <taxon>Eukaryota</taxon>
        <taxon>Fungi</taxon>
        <taxon>Dikarya</taxon>
        <taxon>Ascomycota</taxon>
        <taxon>Pezizomycotina</taxon>
        <taxon>Sordariomycetes</taxon>
        <taxon>Sordariomycetidae</taxon>
        <taxon>Sordariales</taxon>
        <taxon>Lasiosphaeriaceae</taxon>
        <taxon>Lasiosphaeria</taxon>
    </lineage>
</organism>
<evidence type="ECO:0000259" key="5">
    <source>
        <dbReference type="Pfam" id="PF12255"/>
    </source>
</evidence>